<reference evidence="1 2" key="2">
    <citation type="submission" date="2017-02" db="EMBL/GenBank/DDBJ databases">
        <title>A genome survey and senescence transcriptome analysis in Lentinula edodes.</title>
        <authorList>
            <person name="Sakamoto Y."/>
            <person name="Nakade K."/>
            <person name="Sato S."/>
            <person name="Yoshida Y."/>
            <person name="Miyazaki K."/>
            <person name="Natsume S."/>
            <person name="Konno N."/>
        </authorList>
    </citation>
    <scope>NUCLEOTIDE SEQUENCE [LARGE SCALE GENOMIC DNA]</scope>
    <source>
        <strain evidence="1 2">NBRC 111202</strain>
    </source>
</reference>
<accession>A0A1Q3ENM4</accession>
<sequence>MRITLSVHELPDLVKKGATYQKPVSRTMSKAAKKRAKTDVSALGQCRRQNGWTKAQLQFVHDLFSFPPNFVQTVEPAQTQCQLRLTQNSSDHFLYTLGS</sequence>
<protein>
    <submittedName>
        <fullName evidence="1">Uncharacterized protein</fullName>
    </submittedName>
</protein>
<dbReference type="EMBL" id="BDGU01000768">
    <property type="protein sequence ID" value="GAW08813.1"/>
    <property type="molecule type" value="Genomic_DNA"/>
</dbReference>
<keyword evidence="2" id="KW-1185">Reference proteome</keyword>
<dbReference type="AlphaFoldDB" id="A0A1Q3ENM4"/>
<name>A0A1Q3ENM4_LENED</name>
<proteinExistence type="predicted"/>
<dbReference type="Proteomes" id="UP000188533">
    <property type="component" value="Unassembled WGS sequence"/>
</dbReference>
<organism evidence="1 2">
    <name type="scientific">Lentinula edodes</name>
    <name type="common">Shiitake mushroom</name>
    <name type="synonym">Lentinus edodes</name>
    <dbReference type="NCBI Taxonomy" id="5353"/>
    <lineage>
        <taxon>Eukaryota</taxon>
        <taxon>Fungi</taxon>
        <taxon>Dikarya</taxon>
        <taxon>Basidiomycota</taxon>
        <taxon>Agaricomycotina</taxon>
        <taxon>Agaricomycetes</taxon>
        <taxon>Agaricomycetidae</taxon>
        <taxon>Agaricales</taxon>
        <taxon>Marasmiineae</taxon>
        <taxon>Omphalotaceae</taxon>
        <taxon>Lentinula</taxon>
    </lineage>
</organism>
<reference evidence="1 2" key="1">
    <citation type="submission" date="2016-08" db="EMBL/GenBank/DDBJ databases">
        <authorList>
            <consortium name="Lentinula edodes genome sequencing consortium"/>
            <person name="Sakamoto Y."/>
            <person name="Nakade K."/>
            <person name="Sato S."/>
            <person name="Yoshida Y."/>
            <person name="Miyazaki K."/>
            <person name="Natsume S."/>
            <person name="Konno N."/>
        </authorList>
    </citation>
    <scope>NUCLEOTIDE SEQUENCE [LARGE SCALE GENOMIC DNA]</scope>
    <source>
        <strain evidence="1 2">NBRC 111202</strain>
    </source>
</reference>
<evidence type="ECO:0000313" key="1">
    <source>
        <dbReference type="EMBL" id="GAW08813.1"/>
    </source>
</evidence>
<comment type="caution">
    <text evidence="1">The sequence shown here is derived from an EMBL/GenBank/DDBJ whole genome shotgun (WGS) entry which is preliminary data.</text>
</comment>
<evidence type="ECO:0000313" key="2">
    <source>
        <dbReference type="Proteomes" id="UP000188533"/>
    </source>
</evidence>
<gene>
    <name evidence="1" type="ORF">LENED_010905</name>
</gene>